<name>A0A1G7E227_9ACTO</name>
<reference evidence="11" key="3">
    <citation type="submission" date="2023-10" db="EMBL/GenBank/DDBJ databases">
        <title>Whole Genome based description of the genera Actinobaculum and Actinotignum reveals a complex phylogenetic relationship within the species included in the genus Actinotignum.</title>
        <authorList>
            <person name="Jensen C.S."/>
            <person name="Dargis R."/>
            <person name="Kemp M."/>
            <person name="Christensen J.J."/>
        </authorList>
    </citation>
    <scope>NUCLEOTIDE SEQUENCE</scope>
    <source>
        <strain evidence="11">Actinobaculum_suis_CCUG19206T</strain>
    </source>
</reference>
<dbReference type="InterPro" id="IPR033454">
    <property type="entry name" value="RecG_wedge"/>
</dbReference>
<evidence type="ECO:0000256" key="2">
    <source>
        <dbReference type="ARBA" id="ARBA00022763"/>
    </source>
</evidence>
<keyword evidence="2" id="KW-0227">DNA damage</keyword>
<keyword evidence="4 12" id="KW-0347">Helicase</keyword>
<dbReference type="SUPFAM" id="SSF52540">
    <property type="entry name" value="P-loop containing nucleoside triphosphate hydrolases"/>
    <property type="match status" value="2"/>
</dbReference>
<organism evidence="12 13">
    <name type="scientific">Actinobaculum suis</name>
    <dbReference type="NCBI Taxonomy" id="1657"/>
    <lineage>
        <taxon>Bacteria</taxon>
        <taxon>Bacillati</taxon>
        <taxon>Actinomycetota</taxon>
        <taxon>Actinomycetes</taxon>
        <taxon>Actinomycetales</taxon>
        <taxon>Actinomycetaceae</taxon>
        <taxon>Actinobaculum</taxon>
    </lineage>
</organism>
<dbReference type="RefSeq" id="WP_074663406.1">
    <property type="nucleotide sequence ID" value="NZ_FNAU01000014.1"/>
</dbReference>
<dbReference type="GO" id="GO:0006281">
    <property type="term" value="P:DNA repair"/>
    <property type="evidence" value="ECO:0007669"/>
    <property type="project" value="UniProtKB-KW"/>
</dbReference>
<evidence type="ECO:0000313" key="13">
    <source>
        <dbReference type="Proteomes" id="UP000182744"/>
    </source>
</evidence>
<dbReference type="PANTHER" id="PTHR47964">
    <property type="entry name" value="ATP-DEPENDENT DNA HELICASE HOMOLOG RECG, CHLOROPLASTIC"/>
    <property type="match status" value="1"/>
</dbReference>
<dbReference type="AlphaFoldDB" id="A0A1G7E227"/>
<dbReference type="CDD" id="cd17992">
    <property type="entry name" value="DEXHc_RecG"/>
    <property type="match status" value="1"/>
</dbReference>
<dbReference type="Gene3D" id="2.40.50.140">
    <property type="entry name" value="Nucleic acid-binding proteins"/>
    <property type="match status" value="1"/>
</dbReference>
<dbReference type="SMART" id="SM00487">
    <property type="entry name" value="DEXDc"/>
    <property type="match status" value="1"/>
</dbReference>
<evidence type="ECO:0000259" key="10">
    <source>
        <dbReference type="PROSITE" id="PS51194"/>
    </source>
</evidence>
<evidence type="ECO:0000256" key="4">
    <source>
        <dbReference type="ARBA" id="ARBA00022806"/>
    </source>
</evidence>
<reference evidence="13" key="2">
    <citation type="submission" date="2016-10" db="EMBL/GenBank/DDBJ databases">
        <authorList>
            <person name="Varghese N."/>
        </authorList>
    </citation>
    <scope>NUCLEOTIDE SEQUENCE [LARGE SCALE GENOMIC DNA]</scope>
    <source>
        <strain evidence="13">DSM 20639</strain>
    </source>
</reference>
<evidence type="ECO:0000313" key="12">
    <source>
        <dbReference type="EMBL" id="SDE57536.1"/>
    </source>
</evidence>
<evidence type="ECO:0000256" key="6">
    <source>
        <dbReference type="ARBA" id="ARBA00023125"/>
    </source>
</evidence>
<keyword evidence="3 11" id="KW-0378">Hydrolase</keyword>
<dbReference type="InterPro" id="IPR045562">
    <property type="entry name" value="RecG_dom3_C"/>
</dbReference>
<dbReference type="CDD" id="cd04488">
    <property type="entry name" value="RecG_wedge_OBF"/>
    <property type="match status" value="1"/>
</dbReference>
<dbReference type="Pfam" id="PF19833">
    <property type="entry name" value="RecG_dom3_C"/>
    <property type="match status" value="1"/>
</dbReference>
<dbReference type="EMBL" id="FNAU01000014">
    <property type="protein sequence ID" value="SDE57536.1"/>
    <property type="molecule type" value="Genomic_DNA"/>
</dbReference>
<reference evidence="12" key="1">
    <citation type="submission" date="2016-10" db="EMBL/GenBank/DDBJ databases">
        <authorList>
            <person name="de Groot N.N."/>
        </authorList>
    </citation>
    <scope>NUCLEOTIDE SEQUENCE [LARGE SCALE GENOMIC DNA]</scope>
    <source>
        <strain evidence="12">DSM 20639</strain>
    </source>
</reference>
<dbReference type="GO" id="GO:0003677">
    <property type="term" value="F:DNA binding"/>
    <property type="evidence" value="ECO:0007669"/>
    <property type="project" value="UniProtKB-KW"/>
</dbReference>
<evidence type="ECO:0000259" key="9">
    <source>
        <dbReference type="PROSITE" id="PS51192"/>
    </source>
</evidence>
<dbReference type="GO" id="GO:0016787">
    <property type="term" value="F:hydrolase activity"/>
    <property type="evidence" value="ECO:0007669"/>
    <property type="project" value="UniProtKB-KW"/>
</dbReference>
<keyword evidence="13" id="KW-1185">Reference proteome</keyword>
<evidence type="ECO:0000313" key="11">
    <source>
        <dbReference type="EMBL" id="MDY5153278.1"/>
    </source>
</evidence>
<keyword evidence="7" id="KW-0234">DNA repair</keyword>
<keyword evidence="1" id="KW-0547">Nucleotide-binding</keyword>
<protein>
    <recommendedName>
        <fullName evidence="8">Probable DNA 3'-5' helicase RecG</fullName>
    </recommendedName>
</protein>
<evidence type="ECO:0000256" key="3">
    <source>
        <dbReference type="ARBA" id="ARBA00022801"/>
    </source>
</evidence>
<dbReference type="InterPro" id="IPR001650">
    <property type="entry name" value="Helicase_C-like"/>
</dbReference>
<dbReference type="InterPro" id="IPR011545">
    <property type="entry name" value="DEAD/DEAH_box_helicase_dom"/>
</dbReference>
<dbReference type="Pfam" id="PF00270">
    <property type="entry name" value="DEAD"/>
    <property type="match status" value="1"/>
</dbReference>
<keyword evidence="6" id="KW-0238">DNA-binding</keyword>
<dbReference type="Gene3D" id="3.40.50.300">
    <property type="entry name" value="P-loop containing nucleotide triphosphate hydrolases"/>
    <property type="match status" value="2"/>
</dbReference>
<sequence length="738" mass="78841">MAGKDSQAQTGGKSGVVAVTSDAWTGLHRPLARTLGKRTATQLGKLGLHTVGDLAYHFPFRYATRGQLMPLREIAEGESVTVIARVESTNLRPMNARRGFILKVDISDGARMLGLTFFGKSAGPLKYHETRLQPGQTAIFSGTVSSYRGQLQLTHPDYELIEDEATLATDIARLARPIPIYHATAALPSWKIQRAVATILPGLQASDFPDPLPAQYREKHGLPGKYEAVLALHEPRDENAWRVARARMKHEEAFVLQAALAQRSARTAQRETAAYPLRTGGILDAFDAALPYTLTAGQQSVGAEISADLARTAPMQRLLQGDVGSGKTVVALRAMLQVVDGGGQAALLAPTEVLAQQHYRSINELLGRLAWDVRCELLTGSMRASTKRTVLARLASGEAGIVIGTHALLSDTVSLPFLGLAVVDEQHRFGVDQRDRLARGVHTLVMTATPIPRTIAMTVFGDLAISTLKDMPAGRAGITTSLVPAANTPWIARAWQRAREEIAAGGRVYVVCPRIDATAEENTGASAGAADTAGPELASVVETAARLRALPQLAGIDIAVMHGRLETEEKNRVMARFASGESPLLVSTTVIEVGVDVPEATMMVILDADRFGISQLHQLRGRIGRGSKPGICLAISNAEPGSVAHSRLEAFASTTDGFALAEKDVELRAEGDVLGSSQAGRSSHLRFLSVVNDKAIVEQARAAAKAEVASDPELSAHTALAEAIAELDTERADYMERG</sequence>
<feature type="domain" description="Helicase C-terminal" evidence="10">
    <location>
        <begin position="510"/>
        <end position="666"/>
    </location>
</feature>
<dbReference type="PROSITE" id="PS51194">
    <property type="entry name" value="HELICASE_CTER"/>
    <property type="match status" value="1"/>
</dbReference>
<evidence type="ECO:0000256" key="5">
    <source>
        <dbReference type="ARBA" id="ARBA00022840"/>
    </source>
</evidence>
<dbReference type="InterPro" id="IPR027417">
    <property type="entry name" value="P-loop_NTPase"/>
</dbReference>
<dbReference type="PROSITE" id="PS51192">
    <property type="entry name" value="HELICASE_ATP_BIND_1"/>
    <property type="match status" value="1"/>
</dbReference>
<evidence type="ECO:0000256" key="8">
    <source>
        <dbReference type="ARBA" id="ARBA00049819"/>
    </source>
</evidence>
<dbReference type="GO" id="GO:0003678">
    <property type="term" value="F:DNA helicase activity"/>
    <property type="evidence" value="ECO:0007669"/>
    <property type="project" value="TreeGrafter"/>
</dbReference>
<dbReference type="Proteomes" id="UP000182744">
    <property type="component" value="Unassembled WGS sequence"/>
</dbReference>
<accession>A0A1G7E227</accession>
<evidence type="ECO:0000256" key="7">
    <source>
        <dbReference type="ARBA" id="ARBA00023204"/>
    </source>
</evidence>
<dbReference type="InterPro" id="IPR047112">
    <property type="entry name" value="RecG/Mfd"/>
</dbReference>
<keyword evidence="5" id="KW-0067">ATP-binding</keyword>
<dbReference type="InterPro" id="IPR014001">
    <property type="entry name" value="Helicase_ATP-bd"/>
</dbReference>
<dbReference type="Pfam" id="PF17191">
    <property type="entry name" value="RecG_wedge"/>
    <property type="match status" value="1"/>
</dbReference>
<dbReference type="SUPFAM" id="SSF50249">
    <property type="entry name" value="Nucleic acid-binding proteins"/>
    <property type="match status" value="1"/>
</dbReference>
<gene>
    <name evidence="11" type="ORF">R6G71_04330</name>
    <name evidence="12" type="ORF">SAMN05421878_11430</name>
</gene>
<dbReference type="Proteomes" id="UP001273799">
    <property type="component" value="Unassembled WGS sequence"/>
</dbReference>
<evidence type="ECO:0000256" key="1">
    <source>
        <dbReference type="ARBA" id="ARBA00022741"/>
    </source>
</evidence>
<dbReference type="InterPro" id="IPR012340">
    <property type="entry name" value="NA-bd_OB-fold"/>
</dbReference>
<dbReference type="EMBL" id="JAWNFU010000002">
    <property type="protein sequence ID" value="MDY5153278.1"/>
    <property type="molecule type" value="Genomic_DNA"/>
</dbReference>
<dbReference type="Pfam" id="PF00271">
    <property type="entry name" value="Helicase_C"/>
    <property type="match status" value="1"/>
</dbReference>
<proteinExistence type="predicted"/>
<feature type="domain" description="Helicase ATP-binding" evidence="9">
    <location>
        <begin position="308"/>
        <end position="468"/>
    </location>
</feature>
<dbReference type="SMART" id="SM00490">
    <property type="entry name" value="HELICc"/>
    <property type="match status" value="1"/>
</dbReference>
<dbReference type="GO" id="GO:0005524">
    <property type="term" value="F:ATP binding"/>
    <property type="evidence" value="ECO:0007669"/>
    <property type="project" value="UniProtKB-KW"/>
</dbReference>
<dbReference type="PANTHER" id="PTHR47964:SF1">
    <property type="entry name" value="ATP-DEPENDENT DNA HELICASE HOMOLOG RECG, CHLOROPLASTIC"/>
    <property type="match status" value="1"/>
</dbReference>